<comment type="catalytic activity">
    <reaction evidence="10">
        <text>D-sedoheptulose 7-phosphate + D-glyceraldehyde 3-phosphate = aldehydo-D-ribose 5-phosphate + D-xylulose 5-phosphate</text>
        <dbReference type="Rhea" id="RHEA:10508"/>
        <dbReference type="ChEBI" id="CHEBI:57483"/>
        <dbReference type="ChEBI" id="CHEBI:57737"/>
        <dbReference type="ChEBI" id="CHEBI:58273"/>
        <dbReference type="ChEBI" id="CHEBI:59776"/>
        <dbReference type="EC" id="2.2.1.1"/>
    </reaction>
</comment>
<feature type="binding site" evidence="13">
    <location>
        <position position="473"/>
    </location>
    <ligand>
        <name>substrate</name>
    </ligand>
</feature>
<feature type="binding site" evidence="14">
    <location>
        <position position="71"/>
    </location>
    <ligand>
        <name>thiamine diphosphate</name>
        <dbReference type="ChEBI" id="CHEBI:58937"/>
    </ligand>
</feature>
<keyword evidence="7 15" id="KW-0479">Metal-binding</keyword>
<feature type="site" description="Important for catalytic activity" evidence="16">
    <location>
        <position position="31"/>
    </location>
</feature>
<dbReference type="SUPFAM" id="SSF52518">
    <property type="entry name" value="Thiamin diphosphate-binding fold (THDP-binding)"/>
    <property type="match status" value="2"/>
</dbReference>
<protein>
    <recommendedName>
        <fullName evidence="5 11">Transketolase</fullName>
        <ecNumber evidence="5 11">2.2.1.1</ecNumber>
    </recommendedName>
</protein>
<dbReference type="FunFam" id="3.40.50.970:FF:000003">
    <property type="entry name" value="Transketolase"/>
    <property type="match status" value="1"/>
</dbReference>
<keyword evidence="8 15" id="KW-0460">Magnesium</keyword>
<dbReference type="Pfam" id="PF02779">
    <property type="entry name" value="Transket_pyr"/>
    <property type="match status" value="1"/>
</dbReference>
<feature type="domain" description="Transketolase-like pyrimidine-binding" evidence="17">
    <location>
        <begin position="358"/>
        <end position="529"/>
    </location>
</feature>
<dbReference type="InterPro" id="IPR055152">
    <property type="entry name" value="Transketolase-like_C_2"/>
</dbReference>
<feature type="binding site" evidence="14">
    <location>
        <position position="266"/>
    </location>
    <ligand>
        <name>thiamine diphosphate</name>
        <dbReference type="ChEBI" id="CHEBI:58937"/>
    </ligand>
</feature>
<dbReference type="InterPro" id="IPR029061">
    <property type="entry name" value="THDP-binding"/>
</dbReference>
<dbReference type="Gene3D" id="3.40.50.970">
    <property type="match status" value="2"/>
</dbReference>
<gene>
    <name evidence="18" type="primary">tkt</name>
    <name evidence="18" type="ORF">DUE52_14405</name>
</gene>
<dbReference type="GO" id="GO:0009052">
    <property type="term" value="P:pentose-phosphate shunt, non-oxidative branch"/>
    <property type="evidence" value="ECO:0007669"/>
    <property type="project" value="UniProtKB-ARBA"/>
</dbReference>
<comment type="similarity">
    <text evidence="3">Belongs to the transketolase family.</text>
</comment>
<dbReference type="RefSeq" id="WP_114406708.1">
    <property type="nucleotide sequence ID" value="NZ_QOWE01000010.1"/>
</dbReference>
<dbReference type="EMBL" id="QOWE01000010">
    <property type="protein sequence ID" value="RCR69071.1"/>
    <property type="molecule type" value="Genomic_DNA"/>
</dbReference>
<comment type="subunit">
    <text evidence="4">Homodimer.</text>
</comment>
<evidence type="ECO:0000256" key="7">
    <source>
        <dbReference type="ARBA" id="ARBA00022723"/>
    </source>
</evidence>
<dbReference type="SMART" id="SM00861">
    <property type="entry name" value="Transket_pyr"/>
    <property type="match status" value="1"/>
</dbReference>
<reference evidence="18 19" key="1">
    <citation type="submission" date="2018-07" db="EMBL/GenBank/DDBJ databases">
        <title>Genome analysis of Larkinella rosea.</title>
        <authorList>
            <person name="Zhou Z."/>
            <person name="Wang G."/>
        </authorList>
    </citation>
    <scope>NUCLEOTIDE SEQUENCE [LARGE SCALE GENOMIC DNA]</scope>
    <source>
        <strain evidence="19">zzj9</strain>
    </source>
</reference>
<dbReference type="CDD" id="cd02012">
    <property type="entry name" value="TPP_TK"/>
    <property type="match status" value="1"/>
</dbReference>
<feature type="binding site" evidence="14">
    <location>
        <position position="161"/>
    </location>
    <ligand>
        <name>thiamine diphosphate</name>
        <dbReference type="ChEBI" id="CHEBI:58937"/>
    </ligand>
</feature>
<feature type="binding site" evidence="15">
    <location>
        <position position="190"/>
    </location>
    <ligand>
        <name>Mg(2+)</name>
        <dbReference type="ChEBI" id="CHEBI:18420"/>
    </ligand>
</feature>
<comment type="cofactor">
    <cofactor evidence="14">
        <name>thiamine diphosphate</name>
        <dbReference type="ChEBI" id="CHEBI:58937"/>
    </cofactor>
    <text evidence="14">Binds 1 thiamine pyrophosphate per subunit. During the reaction, the substrate forms a covalent intermediate with the cofactor.</text>
</comment>
<dbReference type="GO" id="GO:0004802">
    <property type="term" value="F:transketolase activity"/>
    <property type="evidence" value="ECO:0007669"/>
    <property type="project" value="UniProtKB-UniRule"/>
</dbReference>
<dbReference type="GO" id="GO:0005829">
    <property type="term" value="C:cytosol"/>
    <property type="evidence" value="ECO:0007669"/>
    <property type="project" value="TreeGrafter"/>
</dbReference>
<feature type="binding site" evidence="13">
    <location>
        <position position="361"/>
    </location>
    <ligand>
        <name>substrate</name>
    </ligand>
</feature>
<dbReference type="Proteomes" id="UP000253383">
    <property type="component" value="Unassembled WGS sequence"/>
</dbReference>
<dbReference type="InterPro" id="IPR009014">
    <property type="entry name" value="Transketo_C/PFOR_II"/>
</dbReference>
<dbReference type="Gene3D" id="3.40.50.920">
    <property type="match status" value="1"/>
</dbReference>
<feature type="binding site" evidence="13">
    <location>
        <position position="31"/>
    </location>
    <ligand>
        <name>substrate</name>
    </ligand>
</feature>
<evidence type="ECO:0000313" key="19">
    <source>
        <dbReference type="Proteomes" id="UP000253383"/>
    </source>
</evidence>
<dbReference type="EC" id="2.2.1.1" evidence="5 11"/>
<evidence type="ECO:0000256" key="15">
    <source>
        <dbReference type="PIRSR" id="PIRSR605478-4"/>
    </source>
</evidence>
<feature type="binding site" evidence="13">
    <location>
        <position position="524"/>
    </location>
    <ligand>
        <name>substrate</name>
    </ligand>
</feature>
<dbReference type="CDD" id="cd07033">
    <property type="entry name" value="TPP_PYR_DXS_TK_like"/>
    <property type="match status" value="1"/>
</dbReference>
<comment type="cofactor">
    <cofactor evidence="2">
        <name>Co(2+)</name>
        <dbReference type="ChEBI" id="CHEBI:48828"/>
    </cofactor>
</comment>
<feature type="binding site" evidence="13">
    <location>
        <position position="465"/>
    </location>
    <ligand>
        <name>substrate</name>
    </ligand>
</feature>
<evidence type="ECO:0000313" key="18">
    <source>
        <dbReference type="EMBL" id="RCR69071.1"/>
    </source>
</evidence>
<dbReference type="OrthoDB" id="8732661at2"/>
<dbReference type="FunFam" id="3.40.50.920:FF:000003">
    <property type="entry name" value="Transketolase"/>
    <property type="match status" value="1"/>
</dbReference>
<evidence type="ECO:0000256" key="8">
    <source>
        <dbReference type="ARBA" id="ARBA00022842"/>
    </source>
</evidence>
<evidence type="ECO:0000256" key="3">
    <source>
        <dbReference type="ARBA" id="ARBA00007131"/>
    </source>
</evidence>
<evidence type="ECO:0000256" key="2">
    <source>
        <dbReference type="ARBA" id="ARBA00001941"/>
    </source>
</evidence>
<evidence type="ECO:0000256" key="14">
    <source>
        <dbReference type="PIRSR" id="PIRSR605478-3"/>
    </source>
</evidence>
<dbReference type="FunFam" id="3.40.50.970:FF:000004">
    <property type="entry name" value="Transketolase"/>
    <property type="match status" value="1"/>
</dbReference>
<dbReference type="Pfam" id="PF22613">
    <property type="entry name" value="Transketolase_C_1"/>
    <property type="match status" value="1"/>
</dbReference>
<name>A0A368JSB1_9BACT</name>
<feature type="binding site" evidence="14">
    <location>
        <begin position="119"/>
        <end position="121"/>
    </location>
    <ligand>
        <name>thiamine diphosphate</name>
        <dbReference type="ChEBI" id="CHEBI:58937"/>
    </ligand>
</feature>
<sequence length="670" mass="74005">MKTPTQSIEQLSINTVRILAADAVQKANSGHPGLPMGAAPMGHILWTEAMNYNPKNPDWPNRDRFILSAGHGCMLQYCYLHLTGYELSMNDLKQFRQLDSQTPGHPEYGLSKGIEITTGPLGQGFANGVGFAIGQYHLAARYNKPDFPLFDYKIYAICSDGDMMEGITAEAASLAGHLQLGNLIYFYDDNHISIEGSTDLTFTEDVAQRFLSYGWHVQVVPDGNDLEALYQAVKAAQEETKRPSLIKVRTHIGYGSPNKEDTAEAHGSPLGADEIKLVKEKFGFDPEKSFVVPEDVLHYYREIGRERAKKEDKWNDLYKAYKAKYPELAKEYELVSNGKLPAGWEKKIPVFAAGDEKIATRKASGKVLNAIADALPHLIGGSADLSPSTDTDLKNYHSFSVENREGRIFHFGIREHAMGAVLNGLAVTKGVIPYGATFLVFSDYMRPPIRLAAIMKIRPIFIFTHDSIGLGEDGTTHQPIEQLMALRAMPNVVVIRPADANETAQAWRVAIQHPGGPVVIVLTRQGLPVIDQEKYTPATELEKGAYILSDSEKEPDVILMGTGSEVSLLIQAQEQLKKDDISARVVSMPSFELFDRQSAAYKEKVLPKALKKRLAVEAGAEMGWYKYVTDEGDILGMTTYGESAPAEDLFKKFGFTVENVVKRAKALLGS</sequence>
<dbReference type="AlphaFoldDB" id="A0A368JSB1"/>
<dbReference type="PANTHER" id="PTHR43522:SF2">
    <property type="entry name" value="TRANSKETOLASE 1-RELATED"/>
    <property type="match status" value="1"/>
</dbReference>
<proteinExistence type="inferred from homology"/>
<dbReference type="GO" id="GO:0046872">
    <property type="term" value="F:metal ion binding"/>
    <property type="evidence" value="ECO:0007669"/>
    <property type="project" value="UniProtKB-KW"/>
</dbReference>
<comment type="cofactor">
    <cofactor evidence="1">
        <name>Ca(2+)</name>
        <dbReference type="ChEBI" id="CHEBI:29108"/>
    </cofactor>
</comment>
<evidence type="ECO:0000256" key="10">
    <source>
        <dbReference type="ARBA" id="ARBA00049473"/>
    </source>
</evidence>
<feature type="binding site" evidence="15">
    <location>
        <position position="160"/>
    </location>
    <ligand>
        <name>Mg(2+)</name>
        <dbReference type="ChEBI" id="CHEBI:18420"/>
    </ligand>
</feature>
<feature type="binding site" evidence="15">
    <location>
        <position position="192"/>
    </location>
    <ligand>
        <name>Mg(2+)</name>
        <dbReference type="ChEBI" id="CHEBI:18420"/>
    </ligand>
</feature>
<evidence type="ECO:0000256" key="5">
    <source>
        <dbReference type="ARBA" id="ARBA00013152"/>
    </source>
</evidence>
<feature type="active site" description="Proton donor" evidence="12">
    <location>
        <position position="415"/>
    </location>
</feature>
<organism evidence="18 19">
    <name type="scientific">Larkinella punicea</name>
    <dbReference type="NCBI Taxonomy" id="2315727"/>
    <lineage>
        <taxon>Bacteria</taxon>
        <taxon>Pseudomonadati</taxon>
        <taxon>Bacteroidota</taxon>
        <taxon>Cytophagia</taxon>
        <taxon>Cytophagales</taxon>
        <taxon>Spirosomataceae</taxon>
        <taxon>Larkinella</taxon>
    </lineage>
</organism>
<dbReference type="PANTHER" id="PTHR43522">
    <property type="entry name" value="TRANSKETOLASE"/>
    <property type="match status" value="1"/>
</dbReference>
<dbReference type="InterPro" id="IPR005475">
    <property type="entry name" value="Transketolase-like_Pyr-bd"/>
</dbReference>
<evidence type="ECO:0000256" key="9">
    <source>
        <dbReference type="ARBA" id="ARBA00023052"/>
    </source>
</evidence>
<evidence type="ECO:0000256" key="1">
    <source>
        <dbReference type="ARBA" id="ARBA00001913"/>
    </source>
</evidence>
<dbReference type="InterPro" id="IPR005478">
    <property type="entry name" value="Transketolase_bac-like"/>
</dbReference>
<dbReference type="InterPro" id="IPR033247">
    <property type="entry name" value="Transketolase_fam"/>
</dbReference>
<dbReference type="PROSITE" id="PS00801">
    <property type="entry name" value="TRANSKETOLASE_1"/>
    <property type="match status" value="1"/>
</dbReference>
<dbReference type="NCBIfam" id="TIGR00232">
    <property type="entry name" value="tktlase_bact"/>
    <property type="match status" value="1"/>
</dbReference>
<feature type="binding site" evidence="13">
    <location>
        <position position="266"/>
    </location>
    <ligand>
        <name>substrate</name>
    </ligand>
</feature>
<evidence type="ECO:0000256" key="6">
    <source>
        <dbReference type="ARBA" id="ARBA00022679"/>
    </source>
</evidence>
<comment type="caution">
    <text evidence="18">The sequence shown here is derived from an EMBL/GenBank/DDBJ whole genome shotgun (WGS) entry which is preliminary data.</text>
</comment>
<evidence type="ECO:0000256" key="13">
    <source>
        <dbReference type="PIRSR" id="PIRSR605478-2"/>
    </source>
</evidence>
<evidence type="ECO:0000259" key="17">
    <source>
        <dbReference type="SMART" id="SM00861"/>
    </source>
</evidence>
<feature type="binding site" evidence="13">
    <location>
        <position position="477"/>
    </location>
    <ligand>
        <name>substrate</name>
    </ligand>
</feature>
<dbReference type="InterPro" id="IPR005474">
    <property type="entry name" value="Transketolase_N"/>
</dbReference>
<keyword evidence="6 18" id="KW-0808">Transferase</keyword>
<accession>A0A368JSB1</accession>
<evidence type="ECO:0000256" key="11">
    <source>
        <dbReference type="NCBIfam" id="TIGR00232"/>
    </source>
</evidence>
<evidence type="ECO:0000256" key="4">
    <source>
        <dbReference type="ARBA" id="ARBA00011738"/>
    </source>
</evidence>
<keyword evidence="9 14" id="KW-0786">Thiamine pyrophosphate</keyword>
<keyword evidence="19" id="KW-1185">Reference proteome</keyword>
<feature type="site" description="Important for catalytic activity" evidence="16">
    <location>
        <position position="266"/>
    </location>
</feature>
<feature type="binding site" evidence="14">
    <location>
        <position position="190"/>
    </location>
    <ligand>
        <name>thiamine diphosphate</name>
        <dbReference type="ChEBI" id="CHEBI:58937"/>
    </ligand>
</feature>
<dbReference type="Pfam" id="PF00456">
    <property type="entry name" value="Transketolase_N"/>
    <property type="match status" value="1"/>
</dbReference>
<evidence type="ECO:0000256" key="16">
    <source>
        <dbReference type="PIRSR" id="PIRSR605478-5"/>
    </source>
</evidence>
<dbReference type="SUPFAM" id="SSF52922">
    <property type="entry name" value="TK C-terminal domain-like"/>
    <property type="match status" value="1"/>
</dbReference>
<comment type="cofactor">
    <cofactor evidence="15">
        <name>Mg(2+)</name>
        <dbReference type="ChEBI" id="CHEBI:18420"/>
    </cofactor>
    <text evidence="15">Binds 1 Mg(2+) ion per subunit. Can also utilize other divalent metal cations, such as Ca(2+), Mn(2+) and Co(2+).</text>
</comment>
<evidence type="ECO:0000256" key="12">
    <source>
        <dbReference type="PIRSR" id="PIRSR605478-1"/>
    </source>
</evidence>
<dbReference type="InterPro" id="IPR049557">
    <property type="entry name" value="Transketolase_CS"/>
</dbReference>
<feature type="binding site" evidence="13">
    <location>
        <position position="388"/>
    </location>
    <ligand>
        <name>substrate</name>
    </ligand>
</feature>
<feature type="binding site" evidence="14">
    <location>
        <position position="441"/>
    </location>
    <ligand>
        <name>thiamine diphosphate</name>
        <dbReference type="ChEBI" id="CHEBI:58937"/>
    </ligand>
</feature>